<dbReference type="Proteomes" id="UP000324222">
    <property type="component" value="Unassembled WGS sequence"/>
</dbReference>
<organism evidence="1 2">
    <name type="scientific">Portunus trituberculatus</name>
    <name type="common">Swimming crab</name>
    <name type="synonym">Neptunus trituberculatus</name>
    <dbReference type="NCBI Taxonomy" id="210409"/>
    <lineage>
        <taxon>Eukaryota</taxon>
        <taxon>Metazoa</taxon>
        <taxon>Ecdysozoa</taxon>
        <taxon>Arthropoda</taxon>
        <taxon>Crustacea</taxon>
        <taxon>Multicrustacea</taxon>
        <taxon>Malacostraca</taxon>
        <taxon>Eumalacostraca</taxon>
        <taxon>Eucarida</taxon>
        <taxon>Decapoda</taxon>
        <taxon>Pleocyemata</taxon>
        <taxon>Brachyura</taxon>
        <taxon>Eubrachyura</taxon>
        <taxon>Portunoidea</taxon>
        <taxon>Portunidae</taxon>
        <taxon>Portuninae</taxon>
        <taxon>Portunus</taxon>
    </lineage>
</organism>
<sequence length="73" mass="8168">MPSTPASAAPRTRRADLPPAQLPWESFGSGRGCWLPLDWCGCPIKGFLRLLREVIELAEPRFILAQISFSRTK</sequence>
<gene>
    <name evidence="1" type="ORF">E2C01_068759</name>
</gene>
<accession>A0A5B7HPM9</accession>
<dbReference type="AlphaFoldDB" id="A0A5B7HPM9"/>
<keyword evidence="2" id="KW-1185">Reference proteome</keyword>
<dbReference type="EMBL" id="VSRR010038848">
    <property type="protein sequence ID" value="MPC74400.1"/>
    <property type="molecule type" value="Genomic_DNA"/>
</dbReference>
<evidence type="ECO:0000313" key="2">
    <source>
        <dbReference type="Proteomes" id="UP000324222"/>
    </source>
</evidence>
<comment type="caution">
    <text evidence="1">The sequence shown here is derived from an EMBL/GenBank/DDBJ whole genome shotgun (WGS) entry which is preliminary data.</text>
</comment>
<protein>
    <submittedName>
        <fullName evidence="1">Uncharacterized protein</fullName>
    </submittedName>
</protein>
<name>A0A5B7HPM9_PORTR</name>
<reference evidence="1 2" key="1">
    <citation type="submission" date="2019-05" db="EMBL/GenBank/DDBJ databases">
        <title>Another draft genome of Portunus trituberculatus and its Hox gene families provides insights of decapod evolution.</title>
        <authorList>
            <person name="Jeong J.-H."/>
            <person name="Song I."/>
            <person name="Kim S."/>
            <person name="Choi T."/>
            <person name="Kim D."/>
            <person name="Ryu S."/>
            <person name="Kim W."/>
        </authorList>
    </citation>
    <scope>NUCLEOTIDE SEQUENCE [LARGE SCALE GENOMIC DNA]</scope>
    <source>
        <tissue evidence="1">Muscle</tissue>
    </source>
</reference>
<proteinExistence type="predicted"/>
<evidence type="ECO:0000313" key="1">
    <source>
        <dbReference type="EMBL" id="MPC74400.1"/>
    </source>
</evidence>